<feature type="binding site" evidence="7">
    <location>
        <position position="332"/>
    </location>
    <ligand>
        <name>4-imidazolone-5-propanoate</name>
        <dbReference type="ChEBI" id="CHEBI:77893"/>
    </ligand>
</feature>
<feature type="binding site" evidence="7">
    <location>
        <position position="329"/>
    </location>
    <ligand>
        <name>N-formimidoyl-L-glutamate</name>
        <dbReference type="ChEBI" id="CHEBI:58928"/>
    </ligand>
</feature>
<evidence type="ECO:0000256" key="1">
    <source>
        <dbReference type="ARBA" id="ARBA00012864"/>
    </source>
</evidence>
<feature type="binding site" evidence="7">
    <location>
        <position position="187"/>
    </location>
    <ligand>
        <name>4-imidazolone-5-propanoate</name>
        <dbReference type="ChEBI" id="CHEBI:77893"/>
    </ligand>
</feature>
<feature type="binding site" evidence="7">
    <location>
        <position position="84"/>
    </location>
    <ligand>
        <name>Zn(2+)</name>
        <dbReference type="ChEBI" id="CHEBI:29105"/>
    </ligand>
</feature>
<proteinExistence type="inferred from homology"/>
<dbReference type="CDD" id="cd01296">
    <property type="entry name" value="Imidazolone-5PH"/>
    <property type="match status" value="1"/>
</dbReference>
<feature type="domain" description="Amidohydrolase-related" evidence="8">
    <location>
        <begin position="73"/>
        <end position="415"/>
    </location>
</feature>
<evidence type="ECO:0000256" key="3">
    <source>
        <dbReference type="ARBA" id="ARBA00022801"/>
    </source>
</evidence>
<evidence type="ECO:0000313" key="10">
    <source>
        <dbReference type="Proteomes" id="UP000198625"/>
    </source>
</evidence>
<keyword evidence="5 7" id="KW-0862">Zinc</keyword>
<dbReference type="Pfam" id="PF01979">
    <property type="entry name" value="Amidohydro_1"/>
    <property type="match status" value="1"/>
</dbReference>
<dbReference type="Gene3D" id="2.30.40.10">
    <property type="entry name" value="Urease, subunit C, domain 1"/>
    <property type="match status" value="1"/>
</dbReference>
<dbReference type="HAMAP" id="MF_00372">
    <property type="entry name" value="HutI"/>
    <property type="match status" value="1"/>
</dbReference>
<feature type="binding site" evidence="7">
    <location>
        <position position="154"/>
    </location>
    <ligand>
        <name>4-imidazolone-5-propanoate</name>
        <dbReference type="ChEBI" id="CHEBI:77893"/>
    </ligand>
</feature>
<keyword evidence="4 7" id="KW-0369">Histidine metabolism</keyword>
<dbReference type="NCBIfam" id="TIGR01224">
    <property type="entry name" value="hutI"/>
    <property type="match status" value="1"/>
</dbReference>
<dbReference type="OrthoDB" id="9776455at2"/>
<evidence type="ECO:0000256" key="7">
    <source>
        <dbReference type="HAMAP-Rule" id="MF_00372"/>
    </source>
</evidence>
<dbReference type="STRING" id="415015.SAMN05660462_00441"/>
<sequence length="419" mass="46121">MKADIVIKNISQLVTMEGPDKPRIKEEMKNIGLIENGIVVIARDKIIYVGEGELPDDIESHEKTKIIDGRGKTVTPGLIDPHTHLVHGGSRENELPMKLNGMKYMDILKAGGGILSTVKATQNASFEELYKKAEKSLNIMLEFGVTTLEAKSGYGLDIETELKQLRVAKELNKNHPVDIVSTFMGAHAIPLEYKQNREEFVKIIINEMIPKVAEEKLAEFCDVFCEEGVFTIEETRRILNEAKEYGMYSKLHADEIEPIGGAELAAEIGAVSADHLVAASEQGMKMMAENGVIADLLPATSFNLGSGKYANARKMIELGVPVALSTDYNPGSSPTENLQLVMSFASIMLKMTPEEVFSAVTINSACSLKRENSIGSIKIGKKADIVIFDSPNINYIIYHFGINHVDKVIKNGEIVIERN</sequence>
<accession>A0A1H3L9S9</accession>
<comment type="subcellular location">
    <subcellularLocation>
        <location evidence="7">Cytoplasm</location>
    </subcellularLocation>
</comment>
<dbReference type="AlphaFoldDB" id="A0A1H3L9S9"/>
<dbReference type="RefSeq" id="WP_091726611.1">
    <property type="nucleotide sequence ID" value="NZ_FNQE01000003.1"/>
</dbReference>
<feature type="binding site" evidence="7">
    <location>
        <position position="327"/>
    </location>
    <ligand>
        <name>Zn(2+)</name>
        <dbReference type="ChEBI" id="CHEBI:29105"/>
    </ligand>
</feature>
<evidence type="ECO:0000259" key="8">
    <source>
        <dbReference type="Pfam" id="PF01979"/>
    </source>
</evidence>
<dbReference type="GO" id="GO:0005737">
    <property type="term" value="C:cytoplasm"/>
    <property type="evidence" value="ECO:0007669"/>
    <property type="project" value="UniProtKB-SubCell"/>
</dbReference>
<feature type="binding site" evidence="7">
    <location>
        <position position="82"/>
    </location>
    <ligand>
        <name>Fe(3+)</name>
        <dbReference type="ChEBI" id="CHEBI:29034"/>
    </ligand>
</feature>
<dbReference type="GO" id="GO:0005506">
    <property type="term" value="F:iron ion binding"/>
    <property type="evidence" value="ECO:0007669"/>
    <property type="project" value="UniProtKB-UniRule"/>
</dbReference>
<dbReference type="InterPro" id="IPR005920">
    <property type="entry name" value="HutI"/>
</dbReference>
<feature type="binding site" evidence="7">
    <location>
        <position position="252"/>
    </location>
    <ligand>
        <name>Zn(2+)</name>
        <dbReference type="ChEBI" id="CHEBI:29105"/>
    </ligand>
</feature>
<evidence type="ECO:0000256" key="6">
    <source>
        <dbReference type="ARBA" id="ARBA00023004"/>
    </source>
</evidence>
<feature type="binding site" evidence="7">
    <location>
        <position position="91"/>
    </location>
    <ligand>
        <name>4-imidazolone-5-propanoate</name>
        <dbReference type="ChEBI" id="CHEBI:77893"/>
    </ligand>
</feature>
<comment type="catalytic activity">
    <reaction evidence="7">
        <text>4-imidazolone-5-propanoate + H2O = N-formimidoyl-L-glutamate</text>
        <dbReference type="Rhea" id="RHEA:23660"/>
        <dbReference type="ChEBI" id="CHEBI:15377"/>
        <dbReference type="ChEBI" id="CHEBI:58928"/>
        <dbReference type="ChEBI" id="CHEBI:77893"/>
        <dbReference type="EC" id="3.5.2.7"/>
    </reaction>
</comment>
<feature type="binding site" evidence="7">
    <location>
        <position position="327"/>
    </location>
    <ligand>
        <name>Fe(3+)</name>
        <dbReference type="ChEBI" id="CHEBI:29034"/>
    </ligand>
</feature>
<comment type="similarity">
    <text evidence="7">Belongs to the metallo-dependent hydrolases superfamily. HutI family.</text>
</comment>
<comment type="pathway">
    <text evidence="7">Amino-acid degradation; L-histidine degradation into L-glutamate; N-formimidoyl-L-glutamate from L-histidine: step 3/3.</text>
</comment>
<name>A0A1H3L9S9_9FIRM</name>
<comment type="function">
    <text evidence="7">Catalyzes the hydrolytic cleavage of the carbon-nitrogen bond in imidazolone-5-propanoate to yield N-formimidoyl-L-glutamate. It is the third step in the universal histidine degradation pathway.</text>
</comment>
<dbReference type="SUPFAM" id="SSF51556">
    <property type="entry name" value="Metallo-dependent hydrolases"/>
    <property type="match status" value="1"/>
</dbReference>
<comment type="cofactor">
    <cofactor evidence="7">
        <name>Zn(2+)</name>
        <dbReference type="ChEBI" id="CHEBI:29105"/>
    </cofactor>
    <cofactor evidence="7">
        <name>Fe(3+)</name>
        <dbReference type="ChEBI" id="CHEBI:29034"/>
    </cofactor>
    <text evidence="7">Binds 1 zinc or iron ion per subunit.</text>
</comment>
<dbReference type="EMBL" id="FNQE01000003">
    <property type="protein sequence ID" value="SDY60949.1"/>
    <property type="molecule type" value="Genomic_DNA"/>
</dbReference>
<keyword evidence="3 7" id="KW-0378">Hydrolase</keyword>
<feature type="binding site" evidence="7">
    <location>
        <position position="82"/>
    </location>
    <ligand>
        <name>Zn(2+)</name>
        <dbReference type="ChEBI" id="CHEBI:29105"/>
    </ligand>
</feature>
<feature type="binding site" evidence="7">
    <location>
        <position position="154"/>
    </location>
    <ligand>
        <name>N-formimidoyl-L-glutamate</name>
        <dbReference type="ChEBI" id="CHEBI:58928"/>
    </ligand>
</feature>
<dbReference type="GO" id="GO:0050480">
    <property type="term" value="F:imidazolonepropionase activity"/>
    <property type="evidence" value="ECO:0007669"/>
    <property type="project" value="UniProtKB-UniRule"/>
</dbReference>
<dbReference type="FunFam" id="3.20.20.140:FF:000007">
    <property type="entry name" value="Imidazolonepropionase"/>
    <property type="match status" value="1"/>
</dbReference>
<keyword evidence="6 7" id="KW-0408">Iron</keyword>
<keyword evidence="7" id="KW-0963">Cytoplasm</keyword>
<dbReference type="PANTHER" id="PTHR42752">
    <property type="entry name" value="IMIDAZOLONEPROPIONASE"/>
    <property type="match status" value="1"/>
</dbReference>
<gene>
    <name evidence="7" type="primary">hutI</name>
    <name evidence="9" type="ORF">SAMN05660462_00441</name>
</gene>
<dbReference type="GO" id="GO:0019557">
    <property type="term" value="P:L-histidine catabolic process to glutamate and formate"/>
    <property type="evidence" value="ECO:0007669"/>
    <property type="project" value="UniProtKB-UniPathway"/>
</dbReference>
<dbReference type="PANTHER" id="PTHR42752:SF1">
    <property type="entry name" value="IMIDAZOLONEPROPIONASE-RELATED"/>
    <property type="match status" value="1"/>
</dbReference>
<dbReference type="Gene3D" id="3.20.20.140">
    <property type="entry name" value="Metal-dependent hydrolases"/>
    <property type="match status" value="1"/>
</dbReference>
<evidence type="ECO:0000313" key="9">
    <source>
        <dbReference type="EMBL" id="SDY60949.1"/>
    </source>
</evidence>
<dbReference type="Proteomes" id="UP000198625">
    <property type="component" value="Unassembled WGS sequence"/>
</dbReference>
<dbReference type="InterPro" id="IPR011059">
    <property type="entry name" value="Metal-dep_hydrolase_composite"/>
</dbReference>
<dbReference type="GO" id="GO:0008270">
    <property type="term" value="F:zinc ion binding"/>
    <property type="evidence" value="ECO:0007669"/>
    <property type="project" value="UniProtKB-UniRule"/>
</dbReference>
<keyword evidence="10" id="KW-1185">Reference proteome</keyword>
<organism evidence="9 10">
    <name type="scientific">Proteiniborus ethanoligenes</name>
    <dbReference type="NCBI Taxonomy" id="415015"/>
    <lineage>
        <taxon>Bacteria</taxon>
        <taxon>Bacillati</taxon>
        <taxon>Bacillota</taxon>
        <taxon>Clostridia</taxon>
        <taxon>Eubacteriales</taxon>
        <taxon>Proteiniborus</taxon>
    </lineage>
</organism>
<feature type="binding site" evidence="7">
    <location>
        <position position="252"/>
    </location>
    <ligand>
        <name>Fe(3+)</name>
        <dbReference type="ChEBI" id="CHEBI:29034"/>
    </ligand>
</feature>
<evidence type="ECO:0000256" key="2">
    <source>
        <dbReference type="ARBA" id="ARBA00022723"/>
    </source>
</evidence>
<feature type="binding site" evidence="7">
    <location>
        <position position="255"/>
    </location>
    <ligand>
        <name>4-imidazolone-5-propanoate</name>
        <dbReference type="ChEBI" id="CHEBI:77893"/>
    </ligand>
</feature>
<dbReference type="GO" id="GO:0019556">
    <property type="term" value="P:L-histidine catabolic process to glutamate and formamide"/>
    <property type="evidence" value="ECO:0007669"/>
    <property type="project" value="UniProtKB-UniRule"/>
</dbReference>
<evidence type="ECO:0000256" key="4">
    <source>
        <dbReference type="ARBA" id="ARBA00022808"/>
    </source>
</evidence>
<dbReference type="InterPro" id="IPR006680">
    <property type="entry name" value="Amidohydro-rel"/>
</dbReference>
<evidence type="ECO:0000256" key="5">
    <source>
        <dbReference type="ARBA" id="ARBA00022833"/>
    </source>
</evidence>
<reference evidence="9 10" key="1">
    <citation type="submission" date="2016-10" db="EMBL/GenBank/DDBJ databases">
        <authorList>
            <person name="de Groot N.N."/>
        </authorList>
    </citation>
    <scope>NUCLEOTIDE SEQUENCE [LARGE SCALE GENOMIC DNA]</scope>
    <source>
        <strain evidence="9 10">DSM 21650</strain>
    </source>
</reference>
<feature type="binding site" evidence="7">
    <location>
        <position position="331"/>
    </location>
    <ligand>
        <name>N-formimidoyl-L-glutamate</name>
        <dbReference type="ChEBI" id="CHEBI:58928"/>
    </ligand>
</feature>
<dbReference type="UniPathway" id="UPA00379">
    <property type="reaction ID" value="UER00551"/>
</dbReference>
<dbReference type="EC" id="3.5.2.7" evidence="1 7"/>
<dbReference type="InterPro" id="IPR032466">
    <property type="entry name" value="Metal_Hydrolase"/>
</dbReference>
<protein>
    <recommendedName>
        <fullName evidence="1 7">Imidazolonepropionase</fullName>
        <ecNumber evidence="1 7">3.5.2.7</ecNumber>
    </recommendedName>
    <alternativeName>
        <fullName evidence="7">Imidazolone-5-propionate hydrolase</fullName>
    </alternativeName>
</protein>
<feature type="binding site" evidence="7">
    <location>
        <position position="84"/>
    </location>
    <ligand>
        <name>Fe(3+)</name>
        <dbReference type="ChEBI" id="CHEBI:29034"/>
    </ligand>
</feature>
<keyword evidence="2 7" id="KW-0479">Metal-binding</keyword>
<dbReference type="SUPFAM" id="SSF51338">
    <property type="entry name" value="Composite domain of metallo-dependent hydrolases"/>
    <property type="match status" value="1"/>
</dbReference>